<feature type="domain" description="Glycosyltransferase RgtA/B/C/D-like" evidence="10">
    <location>
        <begin position="75"/>
        <end position="233"/>
    </location>
</feature>
<feature type="transmembrane region" description="Helical" evidence="9">
    <location>
        <begin position="422"/>
        <end position="442"/>
    </location>
</feature>
<comment type="caution">
    <text evidence="12">The sequence shown here is derived from an EMBL/GenBank/DDBJ whole genome shotgun (WGS) entry which is preliminary data.</text>
</comment>
<feature type="region of interest" description="Disordered" evidence="8">
    <location>
        <begin position="529"/>
        <end position="574"/>
    </location>
</feature>
<keyword evidence="13" id="KW-1185">Reference proteome</keyword>
<proteinExistence type="predicted"/>
<dbReference type="PANTHER" id="PTHR33908:SF3">
    <property type="entry name" value="UNDECAPRENYL PHOSPHATE-ALPHA-4-AMINO-4-DEOXY-L-ARABINOSE ARABINOSYL TRANSFERASE"/>
    <property type="match status" value="1"/>
</dbReference>
<keyword evidence="7 9" id="KW-0472">Membrane</keyword>
<dbReference type="Pfam" id="PF13231">
    <property type="entry name" value="PMT_2"/>
    <property type="match status" value="1"/>
</dbReference>
<feature type="transmembrane region" description="Helical" evidence="9">
    <location>
        <begin position="20"/>
        <end position="38"/>
    </location>
</feature>
<reference evidence="13" key="1">
    <citation type="journal article" date="2019" name="Int. J. Syst. Evol. Microbiol.">
        <title>The Global Catalogue of Microorganisms (GCM) 10K type strain sequencing project: providing services to taxonomists for standard genome sequencing and annotation.</title>
        <authorList>
            <consortium name="The Broad Institute Genomics Platform"/>
            <consortium name="The Broad Institute Genome Sequencing Center for Infectious Disease"/>
            <person name="Wu L."/>
            <person name="Ma J."/>
        </authorList>
    </citation>
    <scope>NUCLEOTIDE SEQUENCE [LARGE SCALE GENOMIC DNA]</scope>
    <source>
        <strain evidence="13">CGMCC 1.15067</strain>
    </source>
</reference>
<dbReference type="Proteomes" id="UP001597403">
    <property type="component" value="Unassembled WGS sequence"/>
</dbReference>
<evidence type="ECO:0000256" key="1">
    <source>
        <dbReference type="ARBA" id="ARBA00004651"/>
    </source>
</evidence>
<feature type="transmembrane region" description="Helical" evidence="9">
    <location>
        <begin position="217"/>
        <end position="236"/>
    </location>
</feature>
<dbReference type="InterPro" id="IPR056785">
    <property type="entry name" value="YkcA/B-like_C"/>
</dbReference>
<evidence type="ECO:0000256" key="9">
    <source>
        <dbReference type="SAM" id="Phobius"/>
    </source>
</evidence>
<evidence type="ECO:0000256" key="6">
    <source>
        <dbReference type="ARBA" id="ARBA00022989"/>
    </source>
</evidence>
<feature type="compositionally biased region" description="Low complexity" evidence="8">
    <location>
        <begin position="555"/>
        <end position="573"/>
    </location>
</feature>
<dbReference type="Pfam" id="PF24878">
    <property type="entry name" value="YkcB_C"/>
    <property type="match status" value="1"/>
</dbReference>
<evidence type="ECO:0000256" key="5">
    <source>
        <dbReference type="ARBA" id="ARBA00022692"/>
    </source>
</evidence>
<name>A0ABW4UV91_9BACL</name>
<keyword evidence="4 12" id="KW-0808">Transferase</keyword>
<feature type="transmembrane region" description="Helical" evidence="9">
    <location>
        <begin position="448"/>
        <end position="469"/>
    </location>
</feature>
<feature type="transmembrane region" description="Helical" evidence="9">
    <location>
        <begin position="171"/>
        <end position="188"/>
    </location>
</feature>
<keyword evidence="3 12" id="KW-0328">Glycosyltransferase</keyword>
<evidence type="ECO:0000313" key="13">
    <source>
        <dbReference type="Proteomes" id="UP001597403"/>
    </source>
</evidence>
<comment type="subcellular location">
    <subcellularLocation>
        <location evidence="1">Cell membrane</location>
        <topology evidence="1">Multi-pass membrane protein</topology>
    </subcellularLocation>
</comment>
<evidence type="ECO:0000256" key="3">
    <source>
        <dbReference type="ARBA" id="ARBA00022676"/>
    </source>
</evidence>
<evidence type="ECO:0000259" key="10">
    <source>
        <dbReference type="Pfam" id="PF13231"/>
    </source>
</evidence>
<feature type="region of interest" description="Disordered" evidence="8">
    <location>
        <begin position="284"/>
        <end position="309"/>
    </location>
</feature>
<evidence type="ECO:0000313" key="12">
    <source>
        <dbReference type="EMBL" id="MFD1990341.1"/>
    </source>
</evidence>
<keyword evidence="6 9" id="KW-1133">Transmembrane helix</keyword>
<evidence type="ECO:0000256" key="2">
    <source>
        <dbReference type="ARBA" id="ARBA00022475"/>
    </source>
</evidence>
<feature type="transmembrane region" description="Helical" evidence="9">
    <location>
        <begin position="365"/>
        <end position="385"/>
    </location>
</feature>
<feature type="transmembrane region" description="Helical" evidence="9">
    <location>
        <begin position="333"/>
        <end position="353"/>
    </location>
</feature>
<feature type="transmembrane region" description="Helical" evidence="9">
    <location>
        <begin position="194"/>
        <end position="210"/>
    </location>
</feature>
<evidence type="ECO:0000256" key="4">
    <source>
        <dbReference type="ARBA" id="ARBA00022679"/>
    </source>
</evidence>
<organism evidence="12 13">
    <name type="scientific">Paenibacillus nicotianae</name>
    <dbReference type="NCBI Taxonomy" id="1526551"/>
    <lineage>
        <taxon>Bacteria</taxon>
        <taxon>Bacillati</taxon>
        <taxon>Bacillota</taxon>
        <taxon>Bacilli</taxon>
        <taxon>Bacillales</taxon>
        <taxon>Paenibacillaceae</taxon>
        <taxon>Paenibacillus</taxon>
    </lineage>
</organism>
<feature type="compositionally biased region" description="Polar residues" evidence="8">
    <location>
        <begin position="539"/>
        <end position="554"/>
    </location>
</feature>
<accession>A0ABW4UV91</accession>
<dbReference type="PANTHER" id="PTHR33908">
    <property type="entry name" value="MANNOSYLTRANSFERASE YKCB-RELATED"/>
    <property type="match status" value="1"/>
</dbReference>
<evidence type="ECO:0000256" key="7">
    <source>
        <dbReference type="ARBA" id="ARBA00023136"/>
    </source>
</evidence>
<gene>
    <name evidence="12" type="ORF">ACFSGI_10255</name>
</gene>
<feature type="transmembrane region" description="Helical" evidence="9">
    <location>
        <begin position="481"/>
        <end position="498"/>
    </location>
</feature>
<dbReference type="GO" id="GO:0016757">
    <property type="term" value="F:glycosyltransferase activity"/>
    <property type="evidence" value="ECO:0007669"/>
    <property type="project" value="UniProtKB-KW"/>
</dbReference>
<protein>
    <submittedName>
        <fullName evidence="12">Glycosyltransferase family 39 protein</fullName>
        <ecNumber evidence="12">2.4.-.-</ecNumber>
    </submittedName>
</protein>
<dbReference type="EMBL" id="JBHUGF010000010">
    <property type="protein sequence ID" value="MFD1990341.1"/>
    <property type="molecule type" value="Genomic_DNA"/>
</dbReference>
<keyword evidence="5 9" id="KW-0812">Transmembrane</keyword>
<keyword evidence="2" id="KW-1003">Cell membrane</keyword>
<evidence type="ECO:0000256" key="8">
    <source>
        <dbReference type="SAM" id="MobiDB-lite"/>
    </source>
</evidence>
<dbReference type="RefSeq" id="WP_204824037.1">
    <property type="nucleotide sequence ID" value="NZ_JBHUGF010000010.1"/>
</dbReference>
<feature type="transmembrane region" description="Helical" evidence="9">
    <location>
        <begin position="391"/>
        <end position="410"/>
    </location>
</feature>
<feature type="domain" description="Putative mannosyltransferase YkcA/B-like C-terminal" evidence="11">
    <location>
        <begin position="586"/>
        <end position="672"/>
    </location>
</feature>
<feature type="transmembrane region" description="Helical" evidence="9">
    <location>
        <begin position="100"/>
        <end position="117"/>
    </location>
</feature>
<sequence>MEASASTIPTRSKSRSRIDIPLILILILSAFLNVWKIWENGNANAYYTAAVTSMLQSFHNFFYASFDPGGFVTIDKPPVAFWVQTLFASIFGVHGWSVTLPMALAGVGSVGLIYLIVKPTFGANTARLAALMMAITPVAIAVQRSNNVDSLLVFFLLLSTWMLLKGVRQQKAWWIIAGFSMVGVAFNVKMLQAYMILPALYVFYLLAYKVRWKQKLSVLALGTVLLAGISVSWAMIVDSVPASERPYEGSSQTNSVMELAFGYNGLNRLTGQTSVLAPEDNTTQAITPSATSNNDQIKGMTNSQMSPPTGGRNTGTMFNIGDAGPLRLFQSNLSGQASLLLPFAILSLIALFAGVRRNTWRRPEYLETLFWVMWLLPVAGFFSIAGFFHQYYLIMLAPPVAVLAATGFMAQWRCYREGRGWLSWLLPITVAITTAFQMYVIYPFNTTIGSAWFYIIGAVGLVLTIGLLMGKKGSIFQANKLYLASGAIILLMLTPLYWSSFSIVNASGNVAIPAGGPEAKEGFGRFGGNPPTMTGEGGSTASFRPTNSTDTTMIPTGNTPSSESTSTTPTRMPNRGGMYQTANEKLLQYVTQHNTGEKYLFAVSNASSAAPYIIQTGQPVMAMGGFGGSDPILTVDSLKALISKGEIKYFMINGIGGRGGESNEVTTWIKEHGTEIPTEDWQDTTSTVLQNSLSGANNAKVPSATTNSPINGMNRTNNGGGFGGMMSGTLYEITPADIN</sequence>
<feature type="compositionally biased region" description="Polar residues" evidence="8">
    <location>
        <begin position="284"/>
        <end position="307"/>
    </location>
</feature>
<dbReference type="InterPro" id="IPR050297">
    <property type="entry name" value="LipidA_mod_glycosyltrf_83"/>
</dbReference>
<dbReference type="InterPro" id="IPR038731">
    <property type="entry name" value="RgtA/B/C-like"/>
</dbReference>
<dbReference type="EC" id="2.4.-.-" evidence="12"/>
<evidence type="ECO:0000259" key="11">
    <source>
        <dbReference type="Pfam" id="PF24878"/>
    </source>
</evidence>